<evidence type="ECO:0000313" key="4">
    <source>
        <dbReference type="Proteomes" id="UP000019095"/>
    </source>
</evidence>
<dbReference type="EMBL" id="CP003915">
    <property type="protein sequence ID" value="AHG65241.1"/>
    <property type="molecule type" value="Genomic_DNA"/>
</dbReference>
<keyword evidence="4" id="KW-1185">Reference proteome</keyword>
<protein>
    <submittedName>
        <fullName evidence="3">Putative Bug-like extracytoplasmic solute binding receptor, TTT family</fullName>
    </submittedName>
</protein>
<keyword evidence="2" id="KW-0732">Signal</keyword>
<dbReference type="Gene3D" id="3.40.190.150">
    <property type="entry name" value="Bordetella uptake gene, domain 1"/>
    <property type="match status" value="1"/>
</dbReference>
<evidence type="ECO:0000256" key="2">
    <source>
        <dbReference type="SAM" id="SignalP"/>
    </source>
</evidence>
<dbReference type="PIRSF" id="PIRSF017082">
    <property type="entry name" value="YflP"/>
    <property type="match status" value="1"/>
</dbReference>
<dbReference type="RefSeq" id="WP_025373908.1">
    <property type="nucleotide sequence ID" value="NZ_CP003915.1"/>
</dbReference>
<dbReference type="Gene3D" id="3.40.190.10">
    <property type="entry name" value="Periplasmic binding protein-like II"/>
    <property type="match status" value="1"/>
</dbReference>
<dbReference type="OrthoDB" id="8678477at2"/>
<dbReference type="PATRIC" id="fig|1247726.3.peg.3511"/>
<feature type="chain" id="PRO_5004792885" evidence="2">
    <location>
        <begin position="33"/>
        <end position="334"/>
    </location>
</feature>
<evidence type="ECO:0000256" key="1">
    <source>
        <dbReference type="ARBA" id="ARBA00006987"/>
    </source>
</evidence>
<feature type="signal peptide" evidence="2">
    <location>
        <begin position="1"/>
        <end position="32"/>
    </location>
</feature>
<dbReference type="PANTHER" id="PTHR42928:SF5">
    <property type="entry name" value="BLR1237 PROTEIN"/>
    <property type="match status" value="1"/>
</dbReference>
<proteinExistence type="inferred from homology"/>
<dbReference type="InterPro" id="IPR042100">
    <property type="entry name" value="Bug_dom1"/>
</dbReference>
<dbReference type="Proteomes" id="UP000019095">
    <property type="component" value="Chromosome"/>
</dbReference>
<evidence type="ECO:0000313" key="3">
    <source>
        <dbReference type="EMBL" id="AHG65241.1"/>
    </source>
</evidence>
<dbReference type="CDD" id="cd13578">
    <property type="entry name" value="PBP2_Bug27"/>
    <property type="match status" value="1"/>
</dbReference>
<name>W0PF26_ADVMD</name>
<dbReference type="eggNOG" id="COG3181">
    <property type="taxonomic scope" value="Bacteria"/>
</dbReference>
<gene>
    <name evidence="3" type="ORF">MIM_c31770</name>
</gene>
<comment type="similarity">
    <text evidence="1">Belongs to the UPF0065 (bug) family.</text>
</comment>
<dbReference type="KEGG" id="amim:MIM_c31770"/>
<dbReference type="Pfam" id="PF03401">
    <property type="entry name" value="TctC"/>
    <property type="match status" value="1"/>
</dbReference>
<dbReference type="InterPro" id="IPR005064">
    <property type="entry name" value="BUG"/>
</dbReference>
<organism evidence="3 4">
    <name type="scientific">Advenella mimigardefordensis (strain DSM 17166 / LMG 22922 / DPN7)</name>
    <dbReference type="NCBI Taxonomy" id="1247726"/>
    <lineage>
        <taxon>Bacteria</taxon>
        <taxon>Pseudomonadati</taxon>
        <taxon>Pseudomonadota</taxon>
        <taxon>Betaproteobacteria</taxon>
        <taxon>Burkholderiales</taxon>
        <taxon>Alcaligenaceae</taxon>
    </lineage>
</organism>
<keyword evidence="3" id="KW-0675">Receptor</keyword>
<dbReference type="SUPFAM" id="SSF53850">
    <property type="entry name" value="Periplasmic binding protein-like II"/>
    <property type="match status" value="1"/>
</dbReference>
<dbReference type="HOGENOM" id="CLU_045683_0_0_4"/>
<dbReference type="PANTHER" id="PTHR42928">
    <property type="entry name" value="TRICARBOXYLATE-BINDING PROTEIN"/>
    <property type="match status" value="1"/>
</dbReference>
<reference evidence="3 4" key="1">
    <citation type="journal article" date="2014" name="Microbiology">
        <title>Unravelling the complete genome sequence of Advenella mimigardefordensis strain DPN7T and novel insights in the catabolism of the xenobiotic polythioester precursor 3,3'-dithiodipropionate.</title>
        <authorList>
            <person name="Wubbeler J.H."/>
            <person name="Hiessl S."/>
            <person name="Schuldes J."/>
            <person name="Thurmer A."/>
            <person name="Daniel R."/>
            <person name="Steinbuchel A."/>
        </authorList>
    </citation>
    <scope>NUCLEOTIDE SEQUENCE [LARGE SCALE GENOMIC DNA]</scope>
    <source>
        <strain evidence="4">DSM 17166 / LMG 22922 / DPN7</strain>
    </source>
</reference>
<dbReference type="STRING" id="1247726.MIM_c31770"/>
<dbReference type="AlphaFoldDB" id="W0PF26"/>
<sequence>MSSIYRPWLKRVLIAASIFALTLTGPANSVSAQTMDWPNQPIKILVGFPAGGASDVMARIIADELRKELKQPVVVENKPGAAGTLAASMTARSKSDGYTLLLASPTAITLAPSTMSDKINYNPVTDLLPISMVAKYPLFLIANPKLGVKNVSELIEMAKKEPGKINFASFGIFTSGGLAVEQLKLKAKINVLHVPFNGSSAAMQGLLGGEVDLMFDTAVTALPNIEAGKLVPLAIASKKKSSLAPKMPTVSETLPDFQADSWVGLMAPAGTPAEVVSRIQSAVAKIVATDVIKQRFSKLGAETESAETSDFVQHIKDETARYEKLVHEANIKLQ</sequence>
<accession>W0PF26</accession>